<gene>
    <name evidence="1" type="ORF">Tel_08095</name>
</gene>
<reference evidence="1" key="1">
    <citation type="submission" date="2015-10" db="EMBL/GenBank/DDBJ databases">
        <title>Description of Candidatus Tenderia electrophaga gen. nov, sp. nov., an Uncultivated Electroautotroph from a Biocathode Enrichment.</title>
        <authorList>
            <person name="Eddie B.J."/>
            <person name="Malanoski A.P."/>
            <person name="Wang Z."/>
            <person name="Hall R.J."/>
            <person name="Oh S.D."/>
            <person name="Heiner C."/>
            <person name="Lin B."/>
            <person name="Strycharz-Glaven S.M."/>
        </authorList>
    </citation>
    <scope>NUCLEOTIDE SEQUENCE [LARGE SCALE GENOMIC DNA]</scope>
    <source>
        <strain evidence="1">NRL1</strain>
    </source>
</reference>
<protein>
    <recommendedName>
        <fullName evidence="3">Lipoprotein</fullName>
    </recommendedName>
</protein>
<accession>A0A0S2TDB9</accession>
<dbReference type="STRING" id="1748243.Tel_08095"/>
<dbReference type="KEGG" id="tee:Tel_08095"/>
<evidence type="ECO:0008006" key="3">
    <source>
        <dbReference type="Google" id="ProtNLM"/>
    </source>
</evidence>
<evidence type="ECO:0000313" key="2">
    <source>
        <dbReference type="Proteomes" id="UP000055136"/>
    </source>
</evidence>
<dbReference type="AlphaFoldDB" id="A0A0S2TDB9"/>
<dbReference type="PROSITE" id="PS51257">
    <property type="entry name" value="PROKAR_LIPOPROTEIN"/>
    <property type="match status" value="1"/>
</dbReference>
<name>A0A0S2TDB9_9GAMM</name>
<keyword evidence="2" id="KW-1185">Reference proteome</keyword>
<proteinExistence type="predicted"/>
<organism evidence="1 2">
    <name type="scientific">Candidatus Tenderia electrophaga</name>
    <dbReference type="NCBI Taxonomy" id="1748243"/>
    <lineage>
        <taxon>Bacteria</taxon>
        <taxon>Pseudomonadati</taxon>
        <taxon>Pseudomonadota</taxon>
        <taxon>Gammaproteobacteria</taxon>
        <taxon>Candidatus Tenderiales</taxon>
        <taxon>Candidatus Tenderiaceae</taxon>
        <taxon>Candidatus Tenderia</taxon>
    </lineage>
</organism>
<dbReference type="EMBL" id="CP013099">
    <property type="protein sequence ID" value="ALP53122.1"/>
    <property type="molecule type" value="Genomic_DNA"/>
</dbReference>
<evidence type="ECO:0000313" key="1">
    <source>
        <dbReference type="EMBL" id="ALP53122.1"/>
    </source>
</evidence>
<sequence length="117" mass="13435">MLRRFIPSLIGVVLLSACGVDKEHPKYDQRRYDELQRANCHDMASVLSSRLLMETPEEFDTALKRCQDTKSLSFEEYQALADYGRETGEWDIYAVYPEKRSSTAPTHANPAPEPQPR</sequence>
<dbReference type="Proteomes" id="UP000055136">
    <property type="component" value="Chromosome"/>
</dbReference>